<keyword evidence="8" id="KW-1185">Reference proteome</keyword>
<evidence type="ECO:0000256" key="3">
    <source>
        <dbReference type="ARBA" id="ARBA00022833"/>
    </source>
</evidence>
<reference evidence="7" key="1">
    <citation type="submission" date="2023-05" db="EMBL/GenBank/DDBJ databases">
        <title>Genome and transcriptome analyses reveal genes involved in the formation of fine ridges on petal epidermal cells in Hibiscus trionum.</title>
        <authorList>
            <person name="Koshimizu S."/>
            <person name="Masuda S."/>
            <person name="Ishii T."/>
            <person name="Shirasu K."/>
            <person name="Hoshino A."/>
            <person name="Arita M."/>
        </authorList>
    </citation>
    <scope>NUCLEOTIDE SEQUENCE</scope>
    <source>
        <strain evidence="7">Hamamatsu line</strain>
    </source>
</reference>
<organism evidence="7 8">
    <name type="scientific">Hibiscus trionum</name>
    <name type="common">Flower of an hour</name>
    <dbReference type="NCBI Taxonomy" id="183268"/>
    <lineage>
        <taxon>Eukaryota</taxon>
        <taxon>Viridiplantae</taxon>
        <taxon>Streptophyta</taxon>
        <taxon>Embryophyta</taxon>
        <taxon>Tracheophyta</taxon>
        <taxon>Spermatophyta</taxon>
        <taxon>Magnoliopsida</taxon>
        <taxon>eudicotyledons</taxon>
        <taxon>Gunneridae</taxon>
        <taxon>Pentapetalae</taxon>
        <taxon>rosids</taxon>
        <taxon>malvids</taxon>
        <taxon>Malvales</taxon>
        <taxon>Malvaceae</taxon>
        <taxon>Malvoideae</taxon>
        <taxon>Hibiscus</taxon>
    </lineage>
</organism>
<keyword evidence="1" id="KW-0479">Metal-binding</keyword>
<name>A0A9W7HDM3_HIBTR</name>
<dbReference type="InterPro" id="IPR000504">
    <property type="entry name" value="RRM_dom"/>
</dbReference>
<dbReference type="GO" id="GO:0008270">
    <property type="term" value="F:zinc ion binding"/>
    <property type="evidence" value="ECO:0007669"/>
    <property type="project" value="UniProtKB-KW"/>
</dbReference>
<keyword evidence="2" id="KW-0863">Zinc-finger</keyword>
<evidence type="ECO:0000313" key="7">
    <source>
        <dbReference type="EMBL" id="GMI75511.1"/>
    </source>
</evidence>
<dbReference type="InterPro" id="IPR035979">
    <property type="entry name" value="RBD_domain_sf"/>
</dbReference>
<dbReference type="Proteomes" id="UP001165190">
    <property type="component" value="Unassembled WGS sequence"/>
</dbReference>
<dbReference type="OrthoDB" id="1897736at2759"/>
<feature type="domain" description="RRM" evidence="6">
    <location>
        <begin position="13"/>
        <end position="83"/>
    </location>
</feature>
<evidence type="ECO:0000256" key="2">
    <source>
        <dbReference type="ARBA" id="ARBA00022771"/>
    </source>
</evidence>
<evidence type="ECO:0000256" key="5">
    <source>
        <dbReference type="ARBA" id="ARBA00023125"/>
    </source>
</evidence>
<evidence type="ECO:0000256" key="1">
    <source>
        <dbReference type="ARBA" id="ARBA00022723"/>
    </source>
</evidence>
<dbReference type="Gene3D" id="3.30.70.330">
    <property type="match status" value="1"/>
</dbReference>
<dbReference type="GO" id="GO:0003723">
    <property type="term" value="F:RNA binding"/>
    <property type="evidence" value="ECO:0007669"/>
    <property type="project" value="UniProtKB-KW"/>
</dbReference>
<dbReference type="InterPro" id="IPR012677">
    <property type="entry name" value="Nucleotide-bd_a/b_plait_sf"/>
</dbReference>
<proteinExistence type="predicted"/>
<dbReference type="PANTHER" id="PTHR24009:SF11">
    <property type="entry name" value="ZINC FINGER CCCH DOMAIN-CONTAINING PROTEIN 53-LIKE"/>
    <property type="match status" value="1"/>
</dbReference>
<accession>A0A9W7HDM3</accession>
<evidence type="ECO:0000313" key="8">
    <source>
        <dbReference type="Proteomes" id="UP001165190"/>
    </source>
</evidence>
<dbReference type="EMBL" id="BSYR01000011">
    <property type="protein sequence ID" value="GMI75511.1"/>
    <property type="molecule type" value="Genomic_DNA"/>
</dbReference>
<dbReference type="AlphaFoldDB" id="A0A9W7HDM3"/>
<dbReference type="FunFam" id="3.30.70.330:FF:000678">
    <property type="entry name" value="zinc finger CCCH domain-containing protein 53-like isoform X2"/>
    <property type="match status" value="1"/>
</dbReference>
<dbReference type="SUPFAM" id="SSF54928">
    <property type="entry name" value="RNA-binding domain, RBD"/>
    <property type="match status" value="1"/>
</dbReference>
<dbReference type="GO" id="GO:0003677">
    <property type="term" value="F:DNA binding"/>
    <property type="evidence" value="ECO:0007669"/>
    <property type="project" value="UniProtKB-KW"/>
</dbReference>
<comment type="caution">
    <text evidence="7">The sequence shown here is derived from an EMBL/GenBank/DDBJ whole genome shotgun (WGS) entry which is preliminary data.</text>
</comment>
<keyword evidence="5" id="KW-0238">DNA-binding</keyword>
<evidence type="ECO:0000256" key="4">
    <source>
        <dbReference type="ARBA" id="ARBA00022884"/>
    </source>
</evidence>
<dbReference type="Pfam" id="PF00076">
    <property type="entry name" value="RRM_1"/>
    <property type="match status" value="1"/>
</dbReference>
<dbReference type="PANTHER" id="PTHR24009">
    <property type="entry name" value="RNA-BINDING (RRM/RBD/RNP MOTIFS)"/>
    <property type="match status" value="1"/>
</dbReference>
<gene>
    <name evidence="7" type="ORF">HRI_001220400</name>
</gene>
<keyword evidence="4" id="KW-0694">RNA-binding</keyword>
<sequence>MGLGAAVNLVSKQIYLTFPADISFKEENVSNYFSIYGLVEDVRIPYQQNMMFGFVTFVHLETTKLILAKENPHIVYDSRVLVKSYKVKGKVQEK</sequence>
<dbReference type="SMART" id="SM00360">
    <property type="entry name" value="RRM"/>
    <property type="match status" value="1"/>
</dbReference>
<keyword evidence="3" id="KW-0862">Zinc</keyword>
<evidence type="ECO:0000259" key="6">
    <source>
        <dbReference type="SMART" id="SM00360"/>
    </source>
</evidence>
<protein>
    <recommendedName>
        <fullName evidence="6">RRM domain-containing protein</fullName>
    </recommendedName>
</protein>